<dbReference type="AlphaFoldDB" id="A0A1G9EIJ1"/>
<name>A0A1G9EIJ1_9STAP</name>
<protein>
    <submittedName>
        <fullName evidence="1">Uncharacterized protein</fullName>
    </submittedName>
</protein>
<proteinExistence type="predicted"/>
<organism evidence="1 2">
    <name type="scientific">Jeotgalicoccus aerolatus</name>
    <dbReference type="NCBI Taxonomy" id="709510"/>
    <lineage>
        <taxon>Bacteria</taxon>
        <taxon>Bacillati</taxon>
        <taxon>Bacillota</taxon>
        <taxon>Bacilli</taxon>
        <taxon>Bacillales</taxon>
        <taxon>Staphylococcaceae</taxon>
        <taxon>Jeotgalicoccus</taxon>
    </lineage>
</organism>
<accession>A0A1G9EIJ1</accession>
<sequence length="191" mass="22453">MKQIYLTHELTIEAQPVLFSYPDFNTPNLILPKMQRELTPDSEIFITVNNFYESNRFMVENTLIETIRSHQDADGYIIDQVFTRDYHDVDTVLLETLSNEIKNKHFIIGHAFTQVPYFLHSRLAEIFIEKDVSGVMYDLRDIDIKDFKALQPLAKLKMHVKKRLSIIPLIRPEQLEDLKKSIPFDVTVIEK</sequence>
<reference evidence="2" key="1">
    <citation type="submission" date="2016-10" db="EMBL/GenBank/DDBJ databases">
        <authorList>
            <person name="Varghese N."/>
            <person name="Submissions S."/>
        </authorList>
    </citation>
    <scope>NUCLEOTIDE SEQUENCE [LARGE SCALE GENOMIC DNA]</scope>
    <source>
        <strain evidence="2">CGMCC 1.8911</strain>
    </source>
</reference>
<dbReference type="EMBL" id="FNFI01000017">
    <property type="protein sequence ID" value="SDK75934.1"/>
    <property type="molecule type" value="Genomic_DNA"/>
</dbReference>
<dbReference type="Proteomes" id="UP000242700">
    <property type="component" value="Unassembled WGS sequence"/>
</dbReference>
<evidence type="ECO:0000313" key="2">
    <source>
        <dbReference type="Proteomes" id="UP000242700"/>
    </source>
</evidence>
<evidence type="ECO:0000313" key="1">
    <source>
        <dbReference type="EMBL" id="SDK75934.1"/>
    </source>
</evidence>
<dbReference type="OrthoDB" id="2388470at2"/>
<gene>
    <name evidence="1" type="ORF">SAMN05216187_11719</name>
</gene>
<dbReference type="RefSeq" id="WP_092600081.1">
    <property type="nucleotide sequence ID" value="NZ_FNFI01000017.1"/>
</dbReference>